<dbReference type="Gene3D" id="3.40.640.10">
    <property type="entry name" value="Type I PLP-dependent aspartate aminotransferase-like (Major domain)"/>
    <property type="match status" value="1"/>
</dbReference>
<dbReference type="Proteomes" id="UP000694866">
    <property type="component" value="Unplaced"/>
</dbReference>
<feature type="compositionally biased region" description="Low complexity" evidence="1">
    <location>
        <begin position="713"/>
        <end position="723"/>
    </location>
</feature>
<dbReference type="Gene3D" id="3.40.50.620">
    <property type="entry name" value="HUPs"/>
    <property type="match status" value="1"/>
</dbReference>
<dbReference type="InterPro" id="IPR015424">
    <property type="entry name" value="PyrdxlP-dep_Trfase"/>
</dbReference>
<accession>A0A9R1SUX2</accession>
<dbReference type="PANTHER" id="PTHR43686:SF1">
    <property type="entry name" value="AMINOTRAN_5 DOMAIN-CONTAINING PROTEIN"/>
    <property type="match status" value="1"/>
</dbReference>
<dbReference type="EMBL" id="GBYB01000106">
    <property type="protein sequence ID" value="JAG69873.1"/>
    <property type="molecule type" value="Transcribed_RNA"/>
</dbReference>
<feature type="domain" description="Aminotransferase class V" evidence="2">
    <location>
        <begin position="131"/>
        <end position="441"/>
    </location>
</feature>
<reference evidence="5" key="1">
    <citation type="submission" date="2015-01" db="EMBL/GenBank/DDBJ databases">
        <title>Transcriptome Assembly of Fopius arisanus.</title>
        <authorList>
            <person name="Geib S."/>
        </authorList>
    </citation>
    <scope>NUCLEOTIDE SEQUENCE</scope>
</reference>
<dbReference type="InterPro" id="IPR015421">
    <property type="entry name" value="PyrdxlP-dep_Trfase_major"/>
</dbReference>
<accession>A0A0C9QZQ9</accession>
<evidence type="ECO:0000313" key="7">
    <source>
        <dbReference type="RefSeq" id="XP_011297591.1"/>
    </source>
</evidence>
<evidence type="ECO:0000256" key="1">
    <source>
        <dbReference type="SAM" id="MobiDB-lite"/>
    </source>
</evidence>
<feature type="domain" description="tRNA(Ile)-lysidine/2-thiocytidine synthase N-terminal" evidence="3">
    <location>
        <begin position="1244"/>
        <end position="1416"/>
    </location>
</feature>
<feature type="compositionally biased region" description="Polar residues" evidence="1">
    <location>
        <begin position="1002"/>
        <end position="1013"/>
    </location>
</feature>
<name>A0A0C9QZQ9_9HYME</name>
<dbReference type="InterPro" id="IPR000192">
    <property type="entry name" value="Aminotrans_V_dom"/>
</dbReference>
<reference evidence="7" key="2">
    <citation type="submission" date="2025-04" db="UniProtKB">
        <authorList>
            <consortium name="RefSeq"/>
        </authorList>
    </citation>
    <scope>IDENTIFICATION</scope>
    <source>
        <strain evidence="7">USDA-PBARC FA_bdor</strain>
        <tissue evidence="7">Whole organism</tissue>
    </source>
</reference>
<protein>
    <submittedName>
        <fullName evidence="5">TtcA_0 protein</fullName>
    </submittedName>
    <submittedName>
        <fullName evidence="4">TtcA_3 protein</fullName>
    </submittedName>
</protein>
<dbReference type="RefSeq" id="XP_011297591.1">
    <property type="nucleotide sequence ID" value="XM_011299289.1"/>
</dbReference>
<dbReference type="SUPFAM" id="SSF52402">
    <property type="entry name" value="Adenine nucleotide alpha hydrolases-like"/>
    <property type="match status" value="1"/>
</dbReference>
<feature type="compositionally biased region" description="Low complexity" evidence="1">
    <location>
        <begin position="1136"/>
        <end position="1152"/>
    </location>
</feature>
<proteinExistence type="predicted"/>
<dbReference type="KEGG" id="fas:105263229"/>
<dbReference type="Pfam" id="PF00266">
    <property type="entry name" value="Aminotran_5"/>
    <property type="match status" value="1"/>
</dbReference>
<evidence type="ECO:0000313" key="5">
    <source>
        <dbReference type="EMBL" id="JAG69878.1"/>
    </source>
</evidence>
<evidence type="ECO:0000313" key="4">
    <source>
        <dbReference type="EMBL" id="JAG69873.1"/>
    </source>
</evidence>
<evidence type="ECO:0000259" key="3">
    <source>
        <dbReference type="Pfam" id="PF01171"/>
    </source>
</evidence>
<feature type="region of interest" description="Disordered" evidence="1">
    <location>
        <begin position="824"/>
        <end position="858"/>
    </location>
</feature>
<evidence type="ECO:0000313" key="6">
    <source>
        <dbReference type="Proteomes" id="UP000694866"/>
    </source>
</evidence>
<feature type="region of interest" description="Disordered" evidence="1">
    <location>
        <begin position="1130"/>
        <end position="1154"/>
    </location>
</feature>
<dbReference type="InterPro" id="IPR014729">
    <property type="entry name" value="Rossmann-like_a/b/a_fold"/>
</dbReference>
<dbReference type="Pfam" id="PF01171">
    <property type="entry name" value="ATP_bind_3"/>
    <property type="match status" value="1"/>
</dbReference>
<feature type="region of interest" description="Disordered" evidence="1">
    <location>
        <begin position="997"/>
        <end position="1027"/>
    </location>
</feature>
<feature type="region of interest" description="Disordered" evidence="1">
    <location>
        <begin position="933"/>
        <end position="958"/>
    </location>
</feature>
<feature type="compositionally biased region" description="Polar residues" evidence="1">
    <location>
        <begin position="660"/>
        <end position="669"/>
    </location>
</feature>
<dbReference type="InterPro" id="IPR015422">
    <property type="entry name" value="PyrdxlP-dep_Trfase_small"/>
</dbReference>
<feature type="compositionally biased region" description="Low complexity" evidence="1">
    <location>
        <begin position="831"/>
        <end position="858"/>
    </location>
</feature>
<feature type="region of interest" description="Disordered" evidence="1">
    <location>
        <begin position="654"/>
        <end position="673"/>
    </location>
</feature>
<keyword evidence="6" id="KW-1185">Reference proteome</keyword>
<feature type="region of interest" description="Disordered" evidence="1">
    <location>
        <begin position="1062"/>
        <end position="1095"/>
    </location>
</feature>
<gene>
    <name evidence="5" type="primary">ttcA_0</name>
    <name evidence="7" type="synonym">LOC105263229</name>
    <name evidence="4" type="synonym">ttcA_3</name>
    <name evidence="5" type="ORF">g.23254</name>
    <name evidence="4" type="ORF">g.23260</name>
</gene>
<organism evidence="5">
    <name type="scientific">Fopius arisanus</name>
    <dbReference type="NCBI Taxonomy" id="64838"/>
    <lineage>
        <taxon>Eukaryota</taxon>
        <taxon>Metazoa</taxon>
        <taxon>Ecdysozoa</taxon>
        <taxon>Arthropoda</taxon>
        <taxon>Hexapoda</taxon>
        <taxon>Insecta</taxon>
        <taxon>Pterygota</taxon>
        <taxon>Neoptera</taxon>
        <taxon>Endopterygota</taxon>
        <taxon>Hymenoptera</taxon>
        <taxon>Apocrita</taxon>
        <taxon>Ichneumonoidea</taxon>
        <taxon>Braconidae</taxon>
        <taxon>Opiinae</taxon>
        <taxon>Fopius</taxon>
    </lineage>
</organism>
<dbReference type="OrthoDB" id="420046at2759"/>
<feature type="region of interest" description="Disordered" evidence="1">
    <location>
        <begin position="696"/>
        <end position="725"/>
    </location>
</feature>
<dbReference type="SUPFAM" id="SSF53383">
    <property type="entry name" value="PLP-dependent transferases"/>
    <property type="match status" value="1"/>
</dbReference>
<sequence>MSCSVKISGKGWCGSQRRISCLPEETTGAQISTPGGAIKIGQPTRVGKASGVKKGEDTAKLMKYIDDNVIGKNGTFFGPFGRRKVVYCDYTSSGRSLQFLEEYISREVLPCLGDTRASTSICSLQSSLFRHEARDIVRHAVGAGEQDAVLFTGHGTDDALRTLLHHLDLPGRPMIVFVGPFEHHANLRPWREHHTKVVRIAETKEGFLDLNDLEKKLQEARTLDGIMVGCFNAASCITGVLADDVATTLMLRQYGALSVWDYTSAGPFVEMDMNPHLPGVGETAVHKDAIIFSGHKFMGGAQSPGVLVIKRSHLSKDIATEDMRDLHHYLRDPELREESGTAGVVESIRCGLAMQLKENVTAQAIVTRQDKISRQVLAHVRTIPELILLGSSSNNIKRLPIFSFMVRHPRGTFLHHNFVCAILNDVFGIQARGGCACAGRYAHDLMGIDTDLARKYESVLSDSVLHCGRDDCNGEALRPGFARLSLPYFMSEAELAFVLEALKMVATEGWKLLPQYVLNPDTGEWRHHTNSVFKERKWLGSIRYTDGKMVASERRVSSGGGVFPQSYSDCLQTARNIFNRARKMAHRYPLQIDRSVNFSEKLERLRWFILPAEAQDLLLGNSQNVKQDLPFDPQSRRHHWREISLSASSIRRLNSDIPRTGNNPLSALSSPRHHSLPALSMTRQSSLQDEGTIEIVDKPKKPFERSQTSGQFSNTSSRSGSPSPAVKFAVGEAVSPPMILGTTPVGARLMSEEHAVPPGGNVPRMGRARCNSLGSSAIGKTLPVPIPLSPQTLASLGLGNSSGFNRSHRPCSCTSRVELSSSLEFDGANDSPNRSPLSSSTSSPTSSSSPSPYPCGYSSLTSHHPAHAHHCPQHEGSTQKLDRCSPILSSFSQSCDDDLHAYLKGRTEDIATEIKSEIREVISKVDDVLSESNLSDLGTPQHYPHRTISAGSDRSHRDDSFSASEIAEYLMEFSKEMASEVKSEIRCMVNAVDGLGRFSPDLHSSTPSTNSPGYKTPERRLPDSPLARLSKGAKLNELLQSQESKMSSECSSDETVIYVVGPRAAAQTNHERAKTSDEEEEHSGKQSAKSVVEMSSKGVKTLPEIYSAINSVSSQDSGINLSFHESDVRTTDHLGRSGSSSSGSSAESSGTSFLKKCKGMVERKRDDKLPNDVSDDEDIREEDVLMSEDEDVLLKKLEQSCEGSGPQWHSPSRSIWKPTVEAIHEYDMIRDKDRILVCLPVSTVGVGVAAGRHSLALLHTLHQYQFYAKSKSIDFEIGAVTINSGSSYDPLESMSYLKNLQVSYFYEEAEEQAELIDAGKNSERNCESCEVCGRAEDVTRQRLYAVAKRYGYNVLALGQHLDDLAEGFLSSLFCTGKLKTMKAHYFVKEQELRVIRPFVYVRERALRQFNEDKKLPMLRVKCAGCEEREAIKLQRNRELLALQERSYPRLYWSLRTALRPLILARGPAQGLHLAQRHRHKGKKGALASLTILATSQELEDTESDDEQVI</sequence>
<dbReference type="PANTHER" id="PTHR43686">
    <property type="entry name" value="SULFURTRANSFERASE-RELATED"/>
    <property type="match status" value="1"/>
</dbReference>
<dbReference type="GeneID" id="105263229"/>
<dbReference type="InterPro" id="IPR011063">
    <property type="entry name" value="TilS/TtcA_N"/>
</dbReference>
<dbReference type="EMBL" id="GBYB01000111">
    <property type="protein sequence ID" value="JAG69878.1"/>
    <property type="molecule type" value="Transcribed_RNA"/>
</dbReference>
<evidence type="ECO:0000259" key="2">
    <source>
        <dbReference type="Pfam" id="PF00266"/>
    </source>
</evidence>
<dbReference type="GO" id="GO:0016740">
    <property type="term" value="F:transferase activity"/>
    <property type="evidence" value="ECO:0007669"/>
    <property type="project" value="UniProtKB-ARBA"/>
</dbReference>
<dbReference type="Gene3D" id="3.90.1150.10">
    <property type="entry name" value="Aspartate Aminotransferase, domain 1"/>
    <property type="match status" value="1"/>
</dbReference>